<dbReference type="Proteomes" id="UP001213000">
    <property type="component" value="Unassembled WGS sequence"/>
</dbReference>
<accession>A0AAD5VVZ3</accession>
<comment type="caution">
    <text evidence="3">The sequence shown here is derived from an EMBL/GenBank/DDBJ whole genome shotgun (WGS) entry which is preliminary data.</text>
</comment>
<feature type="transmembrane region" description="Helical" evidence="2">
    <location>
        <begin position="168"/>
        <end position="195"/>
    </location>
</feature>
<keyword evidence="2" id="KW-1133">Transmembrane helix</keyword>
<keyword evidence="2" id="KW-0812">Transmembrane</keyword>
<feature type="transmembrane region" description="Helical" evidence="2">
    <location>
        <begin position="82"/>
        <end position="102"/>
    </location>
</feature>
<feature type="transmembrane region" description="Helical" evidence="2">
    <location>
        <begin position="316"/>
        <end position="335"/>
    </location>
</feature>
<feature type="region of interest" description="Disordered" evidence="1">
    <location>
        <begin position="1"/>
        <end position="26"/>
    </location>
</feature>
<sequence length="396" mass="43944">MQFSPAKASHQRPSLLNSPSAECPKEVMDSDSLQPLRTFERFDLVSNTTLAGVQYGIILVLCCQCLPMFYRDYRRGDRPKQVMILGVQALVILVATTIFFLAQTITMVSAYIDFNDGGKGPLLYVCLTVMVKSSVMFWLFIGSMPITDILLTATEGWRIWRIWENSPYALCAVAVHFVLYLTKVGVLIAGISMYLNYGPHAGDEDSALKSNLEKLAAGFDEDPNRKSNLEKLAAVDMAIQALQAIQQFVAFCLICGRIILIHRPITHLTMLQPKSTQFTNLVTMLTESYALSTIVSAAMVFTTPAIASKSGAPGELIIKMMCRYVEIISYYLLLYRILSGRAWNRNTDRELTSLQWACHASAISTGSAVEAPPAIARRPLPRGNSANWNRLTNLPP</sequence>
<dbReference type="EMBL" id="JANIEX010000185">
    <property type="protein sequence ID" value="KAJ3571452.1"/>
    <property type="molecule type" value="Genomic_DNA"/>
</dbReference>
<reference evidence="3" key="1">
    <citation type="submission" date="2022-07" db="EMBL/GenBank/DDBJ databases">
        <title>Genome Sequence of Leucocoprinus birnbaumii.</title>
        <authorList>
            <person name="Buettner E."/>
        </authorList>
    </citation>
    <scope>NUCLEOTIDE SEQUENCE</scope>
    <source>
        <strain evidence="3">VT141</strain>
    </source>
</reference>
<feature type="transmembrane region" description="Helical" evidence="2">
    <location>
        <begin position="281"/>
        <end position="301"/>
    </location>
</feature>
<feature type="transmembrane region" description="Helical" evidence="2">
    <location>
        <begin position="122"/>
        <end position="141"/>
    </location>
</feature>
<organism evidence="3 4">
    <name type="scientific">Leucocoprinus birnbaumii</name>
    <dbReference type="NCBI Taxonomy" id="56174"/>
    <lineage>
        <taxon>Eukaryota</taxon>
        <taxon>Fungi</taxon>
        <taxon>Dikarya</taxon>
        <taxon>Basidiomycota</taxon>
        <taxon>Agaricomycotina</taxon>
        <taxon>Agaricomycetes</taxon>
        <taxon>Agaricomycetidae</taxon>
        <taxon>Agaricales</taxon>
        <taxon>Agaricineae</taxon>
        <taxon>Agaricaceae</taxon>
        <taxon>Leucocoprinus</taxon>
    </lineage>
</organism>
<keyword evidence="2" id="KW-0472">Membrane</keyword>
<feature type="transmembrane region" description="Helical" evidence="2">
    <location>
        <begin position="52"/>
        <end position="70"/>
    </location>
</feature>
<protein>
    <submittedName>
        <fullName evidence="3">Uncharacterized protein</fullName>
    </submittedName>
</protein>
<dbReference type="AlphaFoldDB" id="A0AAD5VVZ3"/>
<feature type="transmembrane region" description="Helical" evidence="2">
    <location>
        <begin position="237"/>
        <end position="260"/>
    </location>
</feature>
<feature type="compositionally biased region" description="Polar residues" evidence="1">
    <location>
        <begin position="11"/>
        <end position="20"/>
    </location>
</feature>
<name>A0AAD5VVZ3_9AGAR</name>
<proteinExistence type="predicted"/>
<evidence type="ECO:0000256" key="1">
    <source>
        <dbReference type="SAM" id="MobiDB-lite"/>
    </source>
</evidence>
<evidence type="ECO:0000313" key="3">
    <source>
        <dbReference type="EMBL" id="KAJ3571452.1"/>
    </source>
</evidence>
<gene>
    <name evidence="3" type="ORF">NP233_g3748</name>
</gene>
<keyword evidence="4" id="KW-1185">Reference proteome</keyword>
<evidence type="ECO:0000313" key="4">
    <source>
        <dbReference type="Proteomes" id="UP001213000"/>
    </source>
</evidence>
<evidence type="ECO:0000256" key="2">
    <source>
        <dbReference type="SAM" id="Phobius"/>
    </source>
</evidence>